<evidence type="ECO:0000256" key="3">
    <source>
        <dbReference type="ARBA" id="ARBA00022448"/>
    </source>
</evidence>
<keyword evidence="7" id="KW-0496">Mitochondrion</keyword>
<comment type="similarity">
    <text evidence="2">Belongs to the TIM16/PAM16 family.</text>
</comment>
<keyword evidence="6" id="KW-0811">Translocation</keyword>
<keyword evidence="11" id="KW-1185">Reference proteome</keyword>
<evidence type="ECO:0000256" key="6">
    <source>
        <dbReference type="ARBA" id="ARBA00023010"/>
    </source>
</evidence>
<feature type="coiled-coil region" evidence="9">
    <location>
        <begin position="97"/>
        <end position="124"/>
    </location>
</feature>
<keyword evidence="5" id="KW-0653">Protein transport</keyword>
<dbReference type="InterPro" id="IPR036869">
    <property type="entry name" value="J_dom_sf"/>
</dbReference>
<name>A0A7D9EJY4_PARCT</name>
<keyword evidence="8" id="KW-0472">Membrane</keyword>
<sequence length="128" mass="14231">MARFIAQIIVLGGQVVARAFTQALRQEFQRGQAAQSAAKTAKEGVKRATTNSMMGISLEEAKQILNIERIDKEAITKNYDHLFKVNEKAGGGSFYLQSKVVRAKERLDAELEATEKEKQQNTEDSADK</sequence>
<dbReference type="InterPro" id="IPR005341">
    <property type="entry name" value="Tim16"/>
</dbReference>
<dbReference type="FunFam" id="1.10.287.110:FF:000006">
    <property type="entry name" value="Import inner membrane translocase subunit TIM16"/>
    <property type="match status" value="1"/>
</dbReference>
<evidence type="ECO:0000256" key="5">
    <source>
        <dbReference type="ARBA" id="ARBA00022927"/>
    </source>
</evidence>
<evidence type="ECO:0000256" key="2">
    <source>
        <dbReference type="ARBA" id="ARBA00008817"/>
    </source>
</evidence>
<keyword evidence="3" id="KW-0813">Transport</keyword>
<evidence type="ECO:0000256" key="8">
    <source>
        <dbReference type="ARBA" id="ARBA00023136"/>
    </source>
</evidence>
<dbReference type="GO" id="GO:0030150">
    <property type="term" value="P:protein import into mitochondrial matrix"/>
    <property type="evidence" value="ECO:0007669"/>
    <property type="project" value="InterPro"/>
</dbReference>
<accession>A0A7D9EJY4</accession>
<organism evidence="10 11">
    <name type="scientific">Paramuricea clavata</name>
    <name type="common">Red gorgonian</name>
    <name type="synonym">Violescent sea-whip</name>
    <dbReference type="NCBI Taxonomy" id="317549"/>
    <lineage>
        <taxon>Eukaryota</taxon>
        <taxon>Metazoa</taxon>
        <taxon>Cnidaria</taxon>
        <taxon>Anthozoa</taxon>
        <taxon>Octocorallia</taxon>
        <taxon>Malacalcyonacea</taxon>
        <taxon>Plexauridae</taxon>
        <taxon>Paramuricea</taxon>
    </lineage>
</organism>
<dbReference type="Gene3D" id="1.10.287.110">
    <property type="entry name" value="DnaJ domain"/>
    <property type="match status" value="1"/>
</dbReference>
<reference evidence="10" key="1">
    <citation type="submission" date="2020-04" db="EMBL/GenBank/DDBJ databases">
        <authorList>
            <person name="Alioto T."/>
            <person name="Alioto T."/>
            <person name="Gomez Garrido J."/>
        </authorList>
    </citation>
    <scope>NUCLEOTIDE SEQUENCE</scope>
    <source>
        <strain evidence="10">A484AB</strain>
    </source>
</reference>
<dbReference type="Pfam" id="PF03656">
    <property type="entry name" value="Pam16"/>
    <property type="match status" value="1"/>
</dbReference>
<comment type="caution">
    <text evidence="10">The sequence shown here is derived from an EMBL/GenBank/DDBJ whole genome shotgun (WGS) entry which is preliminary data.</text>
</comment>
<keyword evidence="4" id="KW-0999">Mitochondrion inner membrane</keyword>
<evidence type="ECO:0000313" key="11">
    <source>
        <dbReference type="Proteomes" id="UP001152795"/>
    </source>
</evidence>
<evidence type="ECO:0000256" key="7">
    <source>
        <dbReference type="ARBA" id="ARBA00023128"/>
    </source>
</evidence>
<dbReference type="OrthoDB" id="10262892at2759"/>
<evidence type="ECO:0000256" key="1">
    <source>
        <dbReference type="ARBA" id="ARBA00004637"/>
    </source>
</evidence>
<comment type="subcellular location">
    <subcellularLocation>
        <location evidence="1">Mitochondrion inner membrane</location>
        <topology evidence="1">Peripheral membrane protein</topology>
    </subcellularLocation>
</comment>
<protein>
    <submittedName>
        <fullName evidence="10">Mitochondrial import inner membrane translocase subunit Tim16</fullName>
    </submittedName>
</protein>
<dbReference type="AlphaFoldDB" id="A0A7D9EJY4"/>
<dbReference type="Proteomes" id="UP001152795">
    <property type="component" value="Unassembled WGS sequence"/>
</dbReference>
<evidence type="ECO:0000256" key="4">
    <source>
        <dbReference type="ARBA" id="ARBA00022792"/>
    </source>
</evidence>
<gene>
    <name evidence="10" type="ORF">PACLA_8A055731</name>
</gene>
<keyword evidence="9" id="KW-0175">Coiled coil</keyword>
<evidence type="ECO:0000256" key="9">
    <source>
        <dbReference type="SAM" id="Coils"/>
    </source>
</evidence>
<dbReference type="EMBL" id="CACRXK020007469">
    <property type="protein sequence ID" value="CAB4012331.1"/>
    <property type="molecule type" value="Genomic_DNA"/>
</dbReference>
<dbReference type="GO" id="GO:0005744">
    <property type="term" value="C:TIM23 mitochondrial import inner membrane translocase complex"/>
    <property type="evidence" value="ECO:0007669"/>
    <property type="project" value="InterPro"/>
</dbReference>
<dbReference type="PANTHER" id="PTHR12388">
    <property type="entry name" value="MITOCHONDRIA ASSOCIATED GRANULOCYTE MACROPHAGE CSF SIGNALING MOLECULE"/>
    <property type="match status" value="1"/>
</dbReference>
<dbReference type="PANTHER" id="PTHR12388:SF0">
    <property type="entry name" value="MITOCHONDRIAL IMPORT INNER MEMBRANE TRANSLOCASE SUBUNIT TIM16"/>
    <property type="match status" value="1"/>
</dbReference>
<evidence type="ECO:0000313" key="10">
    <source>
        <dbReference type="EMBL" id="CAB4012331.1"/>
    </source>
</evidence>
<proteinExistence type="inferred from homology"/>